<evidence type="ECO:0000313" key="3">
    <source>
        <dbReference type="Proteomes" id="UP001162031"/>
    </source>
</evidence>
<gene>
    <name evidence="2" type="ORF">HBR001_LOCUS3453</name>
</gene>
<feature type="signal peptide" evidence="1">
    <location>
        <begin position="1"/>
        <end position="19"/>
    </location>
</feature>
<dbReference type="Proteomes" id="UP001162031">
    <property type="component" value="Unassembled WGS sequence"/>
</dbReference>
<accession>A0AAV0TNE7</accession>
<protein>
    <recommendedName>
        <fullName evidence="4">RxLR effector candidate protein</fullName>
    </recommendedName>
</protein>
<proteinExistence type="predicted"/>
<evidence type="ECO:0000313" key="2">
    <source>
        <dbReference type="EMBL" id="CAI5724817.1"/>
    </source>
</evidence>
<keyword evidence="3" id="KW-1185">Reference proteome</keyword>
<evidence type="ECO:0000256" key="1">
    <source>
        <dbReference type="SAM" id="SignalP"/>
    </source>
</evidence>
<name>A0AAV0TNE7_HYABA</name>
<feature type="chain" id="PRO_5044010011" description="RxLR effector candidate protein" evidence="1">
    <location>
        <begin position="20"/>
        <end position="256"/>
    </location>
</feature>
<sequence length="256" mass="28017">MRFLTYVLTVLVVFGLDTAISTIAGDEKASGAAGSTPSAIYRTNVTLPVASRTGMPHDDAAVETDYEGQHDGEERLEAAQAVEAVEAVGRVEAFSGLNQDINHLAAEFWSHHGADDAITSIASHISESETIAAQKIVDEAADKRVSDQFENMQNEGGNRDYESMAASLLRTDFNELEREAEVKGLVKAVLNHRKDPDMTTHADSIHRELVYRFEDSYESALHDVWLEAGMTPKELAEMIFIQAHPEVANGHGHRLG</sequence>
<comment type="caution">
    <text evidence="2">The sequence shown here is derived from an EMBL/GenBank/DDBJ whole genome shotgun (WGS) entry which is preliminary data.</text>
</comment>
<evidence type="ECO:0008006" key="4">
    <source>
        <dbReference type="Google" id="ProtNLM"/>
    </source>
</evidence>
<reference evidence="2" key="1">
    <citation type="submission" date="2022-12" db="EMBL/GenBank/DDBJ databases">
        <authorList>
            <person name="Webb A."/>
        </authorList>
    </citation>
    <scope>NUCLEOTIDE SEQUENCE</scope>
    <source>
        <strain evidence="2">Hp1</strain>
    </source>
</reference>
<dbReference type="EMBL" id="CANTFL010000565">
    <property type="protein sequence ID" value="CAI5724817.1"/>
    <property type="molecule type" value="Genomic_DNA"/>
</dbReference>
<organism evidence="2 3">
    <name type="scientific">Hyaloperonospora brassicae</name>
    <name type="common">Brassica downy mildew</name>
    <name type="synonym">Peronospora brassicae</name>
    <dbReference type="NCBI Taxonomy" id="162125"/>
    <lineage>
        <taxon>Eukaryota</taxon>
        <taxon>Sar</taxon>
        <taxon>Stramenopiles</taxon>
        <taxon>Oomycota</taxon>
        <taxon>Peronosporomycetes</taxon>
        <taxon>Peronosporales</taxon>
        <taxon>Peronosporaceae</taxon>
        <taxon>Hyaloperonospora</taxon>
    </lineage>
</organism>
<keyword evidence="1" id="KW-0732">Signal</keyword>
<dbReference type="AlphaFoldDB" id="A0AAV0TNE7"/>